<dbReference type="Proteomes" id="UP001596328">
    <property type="component" value="Unassembled WGS sequence"/>
</dbReference>
<sequence length="61" mass="6113">MTRDGHIPGTVTYGVSAFAASHPRVVLTVVLTVLFVAMQGTVGAELPGMTPDAGASSDTGP</sequence>
<name>A0ABD5RXK7_9EURY</name>
<reference evidence="1 2" key="1">
    <citation type="journal article" date="2019" name="Int. J. Syst. Evol. Microbiol.">
        <title>The Global Catalogue of Microorganisms (GCM) 10K type strain sequencing project: providing services to taxonomists for standard genome sequencing and annotation.</title>
        <authorList>
            <consortium name="The Broad Institute Genomics Platform"/>
            <consortium name="The Broad Institute Genome Sequencing Center for Infectious Disease"/>
            <person name="Wu L."/>
            <person name="Ma J."/>
        </authorList>
    </citation>
    <scope>NUCLEOTIDE SEQUENCE [LARGE SCALE GENOMIC DNA]</scope>
    <source>
        <strain evidence="1 2">NBRC 111368</strain>
    </source>
</reference>
<dbReference type="EMBL" id="JBHSWU010000117">
    <property type="protein sequence ID" value="MFC6724184.1"/>
    <property type="molecule type" value="Genomic_DNA"/>
</dbReference>
<dbReference type="AlphaFoldDB" id="A0ABD5RXK7"/>
<accession>A0ABD5RXK7</accession>
<protein>
    <submittedName>
        <fullName evidence="1">Uncharacterized protein</fullName>
    </submittedName>
</protein>
<proteinExistence type="predicted"/>
<keyword evidence="2" id="KW-1185">Reference proteome</keyword>
<comment type="caution">
    <text evidence="1">The sequence shown here is derived from an EMBL/GenBank/DDBJ whole genome shotgun (WGS) entry which is preliminary data.</text>
</comment>
<evidence type="ECO:0000313" key="1">
    <source>
        <dbReference type="EMBL" id="MFC6724184.1"/>
    </source>
</evidence>
<gene>
    <name evidence="1" type="ORF">ACFQE1_07305</name>
</gene>
<evidence type="ECO:0000313" key="2">
    <source>
        <dbReference type="Proteomes" id="UP001596328"/>
    </source>
</evidence>
<organism evidence="1 2">
    <name type="scientific">Halobium palmae</name>
    <dbReference type="NCBI Taxonomy" id="1776492"/>
    <lineage>
        <taxon>Archaea</taxon>
        <taxon>Methanobacteriati</taxon>
        <taxon>Methanobacteriota</taxon>
        <taxon>Stenosarchaea group</taxon>
        <taxon>Halobacteria</taxon>
        <taxon>Halobacteriales</taxon>
        <taxon>Haloferacaceae</taxon>
        <taxon>Halobium</taxon>
    </lineage>
</organism>